<dbReference type="InterPro" id="IPR027417">
    <property type="entry name" value="P-loop_NTPase"/>
</dbReference>
<proteinExistence type="predicted"/>
<evidence type="ECO:0000313" key="3">
    <source>
        <dbReference type="Proteomes" id="UP000001205"/>
    </source>
</evidence>
<reference evidence="2 3" key="1">
    <citation type="submission" date="2016-07" db="EMBL/GenBank/DDBJ databases">
        <title>Reassembled and rearranged: the organization and evolution of antigen-encoding plasmids in two relapsing fever Borrelia species.</title>
        <authorList>
            <person name="Barbour A.G."/>
            <person name="Dai Q."/>
            <person name="Miller S.C."/>
            <person name="Porcella S.F."/>
            <person name="Schwan T.G."/>
            <person name="Lopez J.E."/>
        </authorList>
    </citation>
    <scope>NUCLEOTIDE SEQUENCE [LARGE SCALE GENOMIC DNA]</scope>
    <source>
        <strain evidence="2 3">91E135</strain>
        <plasmid evidence="2 3">lpU43</plasmid>
    </source>
</reference>
<dbReference type="AlphaFoldDB" id="A0ABF7R075"/>
<dbReference type="PANTHER" id="PTHR13696:SF99">
    <property type="entry name" value="COBYRINIC ACID AC-DIAMIDE SYNTHASE"/>
    <property type="match status" value="1"/>
</dbReference>
<organism evidence="2 3">
    <name type="scientific">Borrelia turicatae (strain 91E135)</name>
    <dbReference type="NCBI Taxonomy" id="314724"/>
    <lineage>
        <taxon>Bacteria</taxon>
        <taxon>Pseudomonadati</taxon>
        <taxon>Spirochaetota</taxon>
        <taxon>Spirochaetia</taxon>
        <taxon>Spirochaetales</taxon>
        <taxon>Borreliaceae</taxon>
        <taxon>Borrelia</taxon>
    </lineage>
</organism>
<evidence type="ECO:0000313" key="2">
    <source>
        <dbReference type="EMBL" id="ASJ27789.1"/>
    </source>
</evidence>
<dbReference type="InterPro" id="IPR025669">
    <property type="entry name" value="AAA_dom"/>
</dbReference>
<dbReference type="CDD" id="cd02042">
    <property type="entry name" value="ParAB_family"/>
    <property type="match status" value="1"/>
</dbReference>
<dbReference type="SUPFAM" id="SSF52540">
    <property type="entry name" value="P-loop containing nucleoside triphosphate hydrolases"/>
    <property type="match status" value="1"/>
</dbReference>
<protein>
    <submittedName>
        <fullName evidence="2">PF-32-type protein</fullName>
    </submittedName>
</protein>
<accession>A0ABF7R075</accession>
<dbReference type="PANTHER" id="PTHR13696">
    <property type="entry name" value="P-LOOP CONTAINING NUCLEOSIDE TRIPHOSPHATE HYDROLASE"/>
    <property type="match status" value="1"/>
</dbReference>
<name>A0ABF7R075_BORT9</name>
<feature type="domain" description="AAA" evidence="1">
    <location>
        <begin position="7"/>
        <end position="175"/>
    </location>
</feature>
<dbReference type="EMBL" id="CP019369">
    <property type="protein sequence ID" value="ASJ27789.1"/>
    <property type="molecule type" value="Genomic_DNA"/>
</dbReference>
<sequence length="271" mass="31699">MDRKKPTIITIASIKGGVGKSTSALIFATLLAQKHKVLLIDIDTQASVTSYFYRKVKELYTDLVNKNIYEVLIDKISINKSIISIDSNLDLIPSYVTLHKVNRVAYKYMLKEFKLKIEIGRLENNYDYVILDTNPSLDFTLTNALVCSDYVIVPMTAEKWAVESFEVLDFFIKELEIFLPIYILITRFKKNNTHKYLLDILKSKNNFLGTISEREDLNKKIADNCKFDLCKDYMKEYDKILSTFLYHIDNSLYAKNNKINFSNRWKNYKRN</sequence>
<dbReference type="Gene3D" id="3.40.50.300">
    <property type="entry name" value="P-loop containing nucleotide triphosphate hydrolases"/>
    <property type="match status" value="1"/>
</dbReference>
<dbReference type="Proteomes" id="UP000001205">
    <property type="component" value="Plasmid lpU43"/>
</dbReference>
<keyword evidence="2" id="KW-0614">Plasmid</keyword>
<dbReference type="RefSeq" id="WP_088895245.1">
    <property type="nucleotide sequence ID" value="NZ_CP019369.1"/>
</dbReference>
<keyword evidence="3" id="KW-1185">Reference proteome</keyword>
<geneLocation type="plasmid" evidence="2 3">
    <name>lpU43</name>
</geneLocation>
<dbReference type="KEGG" id="btu:BT0_U15"/>
<evidence type="ECO:0000259" key="1">
    <source>
        <dbReference type="Pfam" id="PF13614"/>
    </source>
</evidence>
<dbReference type="Pfam" id="PF13614">
    <property type="entry name" value="AAA_31"/>
    <property type="match status" value="1"/>
</dbReference>
<gene>
    <name evidence="2" type="primary">parA</name>
    <name evidence="2" type="ORF">BT0_U15</name>
</gene>
<dbReference type="InterPro" id="IPR050678">
    <property type="entry name" value="DNA_Partitioning_ATPase"/>
</dbReference>